<feature type="non-terminal residue" evidence="1">
    <location>
        <position position="174"/>
    </location>
</feature>
<evidence type="ECO:0000313" key="2">
    <source>
        <dbReference type="Proteomes" id="UP000824890"/>
    </source>
</evidence>
<dbReference type="EMBL" id="JAGKQM010000011">
    <property type="protein sequence ID" value="KAH0902259.1"/>
    <property type="molecule type" value="Genomic_DNA"/>
</dbReference>
<comment type="caution">
    <text evidence="1">The sequence shown here is derived from an EMBL/GenBank/DDBJ whole genome shotgun (WGS) entry which is preliminary data.</text>
</comment>
<gene>
    <name evidence="1" type="ORF">HID58_041762</name>
</gene>
<sequence>MASCNKEHNNGPSTWGTASYANFTPGGSKGRVQPSRGGLKLENTQQVSTSDIVSTLGYIHQILFQYSVVYMLGAHCLRFSLSLNMFLNGRLVRELNCLQMFIVIKHSVNTFFLLGKTFLSSLYSRCGICLCRWPFPFFDSSPPCAHLWYATQPHRSTFYFGYYATKNNRIKFNF</sequence>
<protein>
    <submittedName>
        <fullName evidence="1">Uncharacterized protein</fullName>
    </submittedName>
</protein>
<dbReference type="Proteomes" id="UP000824890">
    <property type="component" value="Unassembled WGS sequence"/>
</dbReference>
<name>A0ABQ8BBT9_BRANA</name>
<proteinExistence type="predicted"/>
<accession>A0ABQ8BBT9</accession>
<evidence type="ECO:0000313" key="1">
    <source>
        <dbReference type="EMBL" id="KAH0902259.1"/>
    </source>
</evidence>
<organism evidence="1 2">
    <name type="scientific">Brassica napus</name>
    <name type="common">Rape</name>
    <dbReference type="NCBI Taxonomy" id="3708"/>
    <lineage>
        <taxon>Eukaryota</taxon>
        <taxon>Viridiplantae</taxon>
        <taxon>Streptophyta</taxon>
        <taxon>Embryophyta</taxon>
        <taxon>Tracheophyta</taxon>
        <taxon>Spermatophyta</taxon>
        <taxon>Magnoliopsida</taxon>
        <taxon>eudicotyledons</taxon>
        <taxon>Gunneridae</taxon>
        <taxon>Pentapetalae</taxon>
        <taxon>rosids</taxon>
        <taxon>malvids</taxon>
        <taxon>Brassicales</taxon>
        <taxon>Brassicaceae</taxon>
        <taxon>Brassiceae</taxon>
        <taxon>Brassica</taxon>
    </lineage>
</organism>
<keyword evidence="2" id="KW-1185">Reference proteome</keyword>
<reference evidence="1 2" key="1">
    <citation type="submission" date="2021-05" db="EMBL/GenBank/DDBJ databases">
        <title>Genome Assembly of Synthetic Allotetraploid Brassica napus Reveals Homoeologous Exchanges between Subgenomes.</title>
        <authorList>
            <person name="Davis J.T."/>
        </authorList>
    </citation>
    <scope>NUCLEOTIDE SEQUENCE [LARGE SCALE GENOMIC DNA]</scope>
    <source>
        <strain evidence="2">cv. Da-Ae</strain>
        <tissue evidence="1">Seedling</tissue>
    </source>
</reference>